<accession>A0A1C9KCL9</accession>
<dbReference type="Proteomes" id="UP000203649">
    <property type="component" value="Segment"/>
</dbReference>
<proteinExistence type="predicted"/>
<dbReference type="Pfam" id="PF07033">
    <property type="entry name" value="Orthopox_B11R"/>
    <property type="match status" value="1"/>
</dbReference>
<feature type="coiled-coil region" evidence="1">
    <location>
        <begin position="9"/>
        <end position="36"/>
    </location>
</feature>
<dbReference type="EMBL" id="KU749311">
    <property type="protein sequence ID" value="AOP31878.1"/>
    <property type="molecule type" value="Genomic_DNA"/>
</dbReference>
<sequence length="64" mass="7628">MDRCIEDIINETCRELEEIRQIIEMENNKNKNKNKNNYSCSEYKEALINTSSESMDKEVIECIH</sequence>
<organism evidence="2 3">
    <name type="scientific">Volepox virus</name>
    <dbReference type="NCBI Taxonomy" id="28874"/>
    <lineage>
        <taxon>Viruses</taxon>
        <taxon>Varidnaviria</taxon>
        <taxon>Bamfordvirae</taxon>
        <taxon>Nucleocytoviricota</taxon>
        <taxon>Pokkesviricetes</taxon>
        <taxon>Chitovirales</taxon>
        <taxon>Poxviridae</taxon>
        <taxon>Chordopoxvirinae</taxon>
        <taxon>Orthopoxvirus</taxon>
        <taxon>Orthopoxvirus volepox</taxon>
    </lineage>
</organism>
<evidence type="ECO:0000313" key="2">
    <source>
        <dbReference type="EMBL" id="AOP31878.1"/>
    </source>
</evidence>
<dbReference type="RefSeq" id="YP_009281936.1">
    <property type="nucleotide sequence ID" value="NC_031033.1"/>
</dbReference>
<keyword evidence="3" id="KW-1185">Reference proteome</keyword>
<dbReference type="InterPro" id="IPR009754">
    <property type="entry name" value="Orthopox_B11R"/>
</dbReference>
<name>A0A1C9KCL9_9POXV</name>
<dbReference type="GeneID" id="29064135"/>
<evidence type="ECO:0000313" key="3">
    <source>
        <dbReference type="Proteomes" id="UP000203649"/>
    </source>
</evidence>
<protein>
    <submittedName>
        <fullName evidence="2">Uncharacterized protein</fullName>
    </submittedName>
</protein>
<keyword evidence="1" id="KW-0175">Coiled coil</keyword>
<dbReference type="KEGG" id="vg:29064135"/>
<reference evidence="2 3" key="1">
    <citation type="journal article" date="2016" name="Virus Genes">
        <title>The genomes of three North American orthopoxviruses.</title>
        <authorList>
            <person name="Smithson C."/>
            <person name="Tang N."/>
            <person name="Sammons S."/>
            <person name="Frace M."/>
            <person name="Batra D."/>
            <person name="Li Y."/>
            <person name="Emerson G.L."/>
            <person name="Carroll D.S."/>
            <person name="Upton C."/>
        </authorList>
    </citation>
    <scope>NUCLEOTIDE SEQUENCE [LARGE SCALE GENOMIC DNA]</scope>
    <source>
        <strain evidence="2 3">CA</strain>
    </source>
</reference>
<gene>
    <name evidence="2" type="ORF">VPXV-CA-188</name>
</gene>
<evidence type="ECO:0000256" key="1">
    <source>
        <dbReference type="SAM" id="Coils"/>
    </source>
</evidence>